<protein>
    <submittedName>
        <fullName evidence="1">Uncharacterized protein</fullName>
    </submittedName>
</protein>
<accession>A0A8H5GKX5</accession>
<organism evidence="1 2">
    <name type="scientific">Collybiopsis confluens</name>
    <dbReference type="NCBI Taxonomy" id="2823264"/>
    <lineage>
        <taxon>Eukaryota</taxon>
        <taxon>Fungi</taxon>
        <taxon>Dikarya</taxon>
        <taxon>Basidiomycota</taxon>
        <taxon>Agaricomycotina</taxon>
        <taxon>Agaricomycetes</taxon>
        <taxon>Agaricomycetidae</taxon>
        <taxon>Agaricales</taxon>
        <taxon>Marasmiineae</taxon>
        <taxon>Omphalotaceae</taxon>
        <taxon>Collybiopsis</taxon>
    </lineage>
</organism>
<dbReference type="Proteomes" id="UP000518752">
    <property type="component" value="Unassembled WGS sequence"/>
</dbReference>
<reference evidence="1 2" key="1">
    <citation type="journal article" date="2020" name="ISME J.">
        <title>Uncovering the hidden diversity of litter-decomposition mechanisms in mushroom-forming fungi.</title>
        <authorList>
            <person name="Floudas D."/>
            <person name="Bentzer J."/>
            <person name="Ahren D."/>
            <person name="Johansson T."/>
            <person name="Persson P."/>
            <person name="Tunlid A."/>
        </authorList>
    </citation>
    <scope>NUCLEOTIDE SEQUENCE [LARGE SCALE GENOMIC DNA]</scope>
    <source>
        <strain evidence="1 2">CBS 406.79</strain>
    </source>
</reference>
<name>A0A8H5GKX5_9AGAR</name>
<evidence type="ECO:0000313" key="1">
    <source>
        <dbReference type="EMBL" id="KAF5366630.1"/>
    </source>
</evidence>
<evidence type="ECO:0000313" key="2">
    <source>
        <dbReference type="Proteomes" id="UP000518752"/>
    </source>
</evidence>
<sequence length="263" mass="28869">MQDAELVVLKLIVDVDNDEDGRPFDFGQHSKGIIVFLIVGVNNEDGTQSLAFPHPPRNPARTTISSNTLAPRIFLSKSTFDPIDGQDDDSVRAFNVQATGGHFGIQNPGLLSTSTTDFSISLHASVALLLLCPTPFLALVKTIRAMDSGKVNLGVVAVYHSDDVRHERRRRHLPRIVLDLRNALVKSTTAVVRLIHLDAGIKGALLIRYAVLGLSSDPACPRQGSCSHLEKQSFLRVFCWPFTIRAYDYDLAAKNPQKGYKGL</sequence>
<proteinExistence type="predicted"/>
<comment type="caution">
    <text evidence="1">The sequence shown here is derived from an EMBL/GenBank/DDBJ whole genome shotgun (WGS) entry which is preliminary data.</text>
</comment>
<keyword evidence="2" id="KW-1185">Reference proteome</keyword>
<dbReference type="AlphaFoldDB" id="A0A8H5GKX5"/>
<dbReference type="EMBL" id="JAACJN010000151">
    <property type="protein sequence ID" value="KAF5366630.1"/>
    <property type="molecule type" value="Genomic_DNA"/>
</dbReference>
<gene>
    <name evidence="1" type="ORF">D9757_011890</name>
</gene>